<reference evidence="1" key="1">
    <citation type="submission" date="2022-02" db="EMBL/GenBank/DDBJ databases">
        <title>Plant Genome Project.</title>
        <authorList>
            <person name="Zhang R.-G."/>
        </authorList>
    </citation>
    <scope>NUCLEOTIDE SEQUENCE</scope>
    <source>
        <strain evidence="1">AT1</strain>
    </source>
</reference>
<keyword evidence="2" id="KW-1185">Reference proteome</keyword>
<dbReference type="Proteomes" id="UP001062846">
    <property type="component" value="Chromosome 11"/>
</dbReference>
<accession>A0ACC0LPN2</accession>
<name>A0ACC0LPN2_RHOML</name>
<protein>
    <submittedName>
        <fullName evidence="1">Uncharacterized protein</fullName>
    </submittedName>
</protein>
<gene>
    <name evidence="1" type="ORF">RHMOL_Rhmol11G0066400</name>
</gene>
<evidence type="ECO:0000313" key="2">
    <source>
        <dbReference type="Proteomes" id="UP001062846"/>
    </source>
</evidence>
<organism evidence="1 2">
    <name type="scientific">Rhododendron molle</name>
    <name type="common">Chinese azalea</name>
    <name type="synonym">Azalea mollis</name>
    <dbReference type="NCBI Taxonomy" id="49168"/>
    <lineage>
        <taxon>Eukaryota</taxon>
        <taxon>Viridiplantae</taxon>
        <taxon>Streptophyta</taxon>
        <taxon>Embryophyta</taxon>
        <taxon>Tracheophyta</taxon>
        <taxon>Spermatophyta</taxon>
        <taxon>Magnoliopsida</taxon>
        <taxon>eudicotyledons</taxon>
        <taxon>Gunneridae</taxon>
        <taxon>Pentapetalae</taxon>
        <taxon>asterids</taxon>
        <taxon>Ericales</taxon>
        <taxon>Ericaceae</taxon>
        <taxon>Ericoideae</taxon>
        <taxon>Rhodoreae</taxon>
        <taxon>Rhododendron</taxon>
    </lineage>
</organism>
<sequence>MATRLVEDPDFVASVLAEKRDFKRVQQNTPISVEKDPWFLGMFPILYAFHEFFGVLPQCKTLRLEMRREKSVAMRTPMKGISRRTRS</sequence>
<dbReference type="EMBL" id="CM046398">
    <property type="protein sequence ID" value="KAI8530527.1"/>
    <property type="molecule type" value="Genomic_DNA"/>
</dbReference>
<proteinExistence type="predicted"/>
<comment type="caution">
    <text evidence="1">The sequence shown here is derived from an EMBL/GenBank/DDBJ whole genome shotgun (WGS) entry which is preliminary data.</text>
</comment>
<evidence type="ECO:0000313" key="1">
    <source>
        <dbReference type="EMBL" id="KAI8530527.1"/>
    </source>
</evidence>